<proteinExistence type="predicted"/>
<dbReference type="EMBL" id="SNRW01017608">
    <property type="protein sequence ID" value="KAA6368178.1"/>
    <property type="molecule type" value="Genomic_DNA"/>
</dbReference>
<protein>
    <submittedName>
        <fullName evidence="1">Uncharacterized protein</fullName>
    </submittedName>
</protein>
<reference evidence="1 2" key="1">
    <citation type="submission" date="2019-03" db="EMBL/GenBank/DDBJ databases">
        <title>Single cell metagenomics reveals metabolic interactions within the superorganism composed of flagellate Streblomastix strix and complex community of Bacteroidetes bacteria on its surface.</title>
        <authorList>
            <person name="Treitli S.C."/>
            <person name="Kolisko M."/>
            <person name="Husnik F."/>
            <person name="Keeling P."/>
            <person name="Hampl V."/>
        </authorList>
    </citation>
    <scope>NUCLEOTIDE SEQUENCE [LARGE SCALE GENOMIC DNA]</scope>
    <source>
        <strain evidence="1">ST1C</strain>
    </source>
</reference>
<feature type="non-terminal residue" evidence="1">
    <location>
        <position position="1"/>
    </location>
</feature>
<sequence length="66" mass="7917">IRREFPRELKDRTSGMMLMVGWGTWNDIAEIRTLLRQSLISWIKRIIDKEMLSTSCIDEYVEEINE</sequence>
<evidence type="ECO:0000313" key="2">
    <source>
        <dbReference type="Proteomes" id="UP000324800"/>
    </source>
</evidence>
<gene>
    <name evidence="1" type="ORF">EZS28_036294</name>
</gene>
<accession>A0A5J4UCE1</accession>
<comment type="caution">
    <text evidence="1">The sequence shown here is derived from an EMBL/GenBank/DDBJ whole genome shotgun (WGS) entry which is preliminary data.</text>
</comment>
<dbReference type="AlphaFoldDB" id="A0A5J4UCE1"/>
<evidence type="ECO:0000313" key="1">
    <source>
        <dbReference type="EMBL" id="KAA6368178.1"/>
    </source>
</evidence>
<organism evidence="1 2">
    <name type="scientific">Streblomastix strix</name>
    <dbReference type="NCBI Taxonomy" id="222440"/>
    <lineage>
        <taxon>Eukaryota</taxon>
        <taxon>Metamonada</taxon>
        <taxon>Preaxostyla</taxon>
        <taxon>Oxymonadida</taxon>
        <taxon>Streblomastigidae</taxon>
        <taxon>Streblomastix</taxon>
    </lineage>
</organism>
<dbReference type="Proteomes" id="UP000324800">
    <property type="component" value="Unassembled WGS sequence"/>
</dbReference>
<name>A0A5J4UCE1_9EUKA</name>